<protein>
    <submittedName>
        <fullName evidence="9">Oligopeptide transport system permease protein OppC</fullName>
    </submittedName>
</protein>
<reference evidence="9 10" key="1">
    <citation type="submission" date="2018-08" db="EMBL/GenBank/DDBJ databases">
        <title>Meiothermus cateniformans JCM 15151 genome sequencing project.</title>
        <authorList>
            <person name="Da Costa M.S."/>
            <person name="Albuquerque L."/>
            <person name="Raposo P."/>
            <person name="Froufe H.J.C."/>
            <person name="Barroso C.S."/>
            <person name="Egas C."/>
        </authorList>
    </citation>
    <scope>NUCLEOTIDE SEQUENCE [LARGE SCALE GENOMIC DNA]</scope>
    <source>
        <strain evidence="9 10">JCM 15151</strain>
    </source>
</reference>
<keyword evidence="5 7" id="KW-1133">Transmembrane helix</keyword>
<evidence type="ECO:0000313" key="10">
    <source>
        <dbReference type="Proteomes" id="UP000266089"/>
    </source>
</evidence>
<evidence type="ECO:0000256" key="6">
    <source>
        <dbReference type="ARBA" id="ARBA00023136"/>
    </source>
</evidence>
<dbReference type="CDD" id="cd06261">
    <property type="entry name" value="TM_PBP2"/>
    <property type="match status" value="1"/>
</dbReference>
<sequence>MLRRVQRNTAPKANRSFFQQAWIRFKRHPLARLGAAVLLVFYLGALFADFLAPYPEEKSFRDFSFASPTRIFWRDENGRLTRPYVCASERRRNLETFKVEVITDCEKGRYPIYFFVKGEPYRFLGLIPTDLRLMGGPWLLEDKAKLFLWGTDDFGRDIWGRIWYGARISLTIGIFAVALALVIGIFMGSISGYYAGRPVTFSIGILNPQFWAFIRGSPWYTHLMAALGLVLIAALLFAMGYGYQNFIRPDLQRVSTLALGALGLVVGLVLLGVILYALVWKSHLARALLWLSAWAGIAWLLWITVWGFWQSSRGLEAIIAGLIGAVLLGAIGYVLLWPRIELDLDTIIMRTVEVLAAIPDLFLLIILSVLIPMEVPPAVRFVLVVTILSFVNWGGLARIIRSQVLQLREMEFAQAAQALGAGDARVIIRHVLPGTYTYLIVAVTLAIPGFILGESGLSFLGLGIQEPATSWGLMLSKAQATGITAFTERPWLLIPGLFILLAVLAYNFLGDGLRDALDPRTKV</sequence>
<organism evidence="9 10">
    <name type="scientific">Meiothermus taiwanensis</name>
    <dbReference type="NCBI Taxonomy" id="172827"/>
    <lineage>
        <taxon>Bacteria</taxon>
        <taxon>Thermotogati</taxon>
        <taxon>Deinococcota</taxon>
        <taxon>Deinococci</taxon>
        <taxon>Thermales</taxon>
        <taxon>Thermaceae</taxon>
        <taxon>Meiothermus</taxon>
    </lineage>
</organism>
<dbReference type="InterPro" id="IPR050366">
    <property type="entry name" value="BP-dependent_transpt_permease"/>
</dbReference>
<dbReference type="Gene3D" id="1.10.3720.10">
    <property type="entry name" value="MetI-like"/>
    <property type="match status" value="1"/>
</dbReference>
<feature type="transmembrane region" description="Helical" evidence="7">
    <location>
        <begin position="223"/>
        <end position="243"/>
    </location>
</feature>
<comment type="subcellular location">
    <subcellularLocation>
        <location evidence="1 7">Cell membrane</location>
        <topology evidence="1 7">Multi-pass membrane protein</topology>
    </subcellularLocation>
</comment>
<feature type="transmembrane region" description="Helical" evidence="7">
    <location>
        <begin position="315"/>
        <end position="336"/>
    </location>
</feature>
<dbReference type="PANTHER" id="PTHR43386:SF1">
    <property type="entry name" value="D,D-DIPEPTIDE TRANSPORT SYSTEM PERMEASE PROTEIN DDPC-RELATED"/>
    <property type="match status" value="1"/>
</dbReference>
<dbReference type="Proteomes" id="UP000266089">
    <property type="component" value="Unassembled WGS sequence"/>
</dbReference>
<feature type="transmembrane region" description="Helical" evidence="7">
    <location>
        <begin position="435"/>
        <end position="453"/>
    </location>
</feature>
<feature type="transmembrane region" description="Helical" evidence="7">
    <location>
        <begin position="491"/>
        <end position="509"/>
    </location>
</feature>
<evidence type="ECO:0000259" key="8">
    <source>
        <dbReference type="PROSITE" id="PS50928"/>
    </source>
</evidence>
<feature type="transmembrane region" description="Helical" evidence="7">
    <location>
        <begin position="348"/>
        <end position="371"/>
    </location>
</feature>
<dbReference type="RefSeq" id="WP_027887764.1">
    <property type="nucleotide sequence ID" value="NZ_JBHSXZ010000049.1"/>
</dbReference>
<evidence type="ECO:0000256" key="3">
    <source>
        <dbReference type="ARBA" id="ARBA00022475"/>
    </source>
</evidence>
<accession>A0A399DZ55</accession>
<evidence type="ECO:0000256" key="7">
    <source>
        <dbReference type="RuleBase" id="RU363032"/>
    </source>
</evidence>
<dbReference type="GO" id="GO:0055085">
    <property type="term" value="P:transmembrane transport"/>
    <property type="evidence" value="ECO:0007669"/>
    <property type="project" value="InterPro"/>
</dbReference>
<dbReference type="SUPFAM" id="SSF161098">
    <property type="entry name" value="MetI-like"/>
    <property type="match status" value="1"/>
</dbReference>
<comment type="similarity">
    <text evidence="7">Belongs to the binding-protein-dependent transport system permease family.</text>
</comment>
<dbReference type="GO" id="GO:0005886">
    <property type="term" value="C:plasma membrane"/>
    <property type="evidence" value="ECO:0007669"/>
    <property type="project" value="UniProtKB-SubCell"/>
</dbReference>
<feature type="transmembrane region" description="Helical" evidence="7">
    <location>
        <begin position="287"/>
        <end position="309"/>
    </location>
</feature>
<keyword evidence="6 7" id="KW-0472">Membrane</keyword>
<feature type="domain" description="ABC transmembrane type-1" evidence="8">
    <location>
        <begin position="311"/>
        <end position="510"/>
    </location>
</feature>
<evidence type="ECO:0000313" key="9">
    <source>
        <dbReference type="EMBL" id="RIH77614.1"/>
    </source>
</evidence>
<feature type="transmembrane region" description="Helical" evidence="7">
    <location>
        <begin position="33"/>
        <end position="54"/>
    </location>
</feature>
<gene>
    <name evidence="9" type="primary">oppC_1</name>
    <name evidence="9" type="ORF">Mcate_01235</name>
</gene>
<dbReference type="AlphaFoldDB" id="A0A399DZ55"/>
<evidence type="ECO:0000256" key="2">
    <source>
        <dbReference type="ARBA" id="ARBA00022448"/>
    </source>
</evidence>
<feature type="transmembrane region" description="Helical" evidence="7">
    <location>
        <begin position="377"/>
        <end position="400"/>
    </location>
</feature>
<dbReference type="EMBL" id="QWKX01000024">
    <property type="protein sequence ID" value="RIH77614.1"/>
    <property type="molecule type" value="Genomic_DNA"/>
</dbReference>
<proteinExistence type="inferred from homology"/>
<dbReference type="PANTHER" id="PTHR43386">
    <property type="entry name" value="OLIGOPEPTIDE TRANSPORT SYSTEM PERMEASE PROTEIN APPC"/>
    <property type="match status" value="1"/>
</dbReference>
<dbReference type="InterPro" id="IPR000515">
    <property type="entry name" value="MetI-like"/>
</dbReference>
<dbReference type="Pfam" id="PF12911">
    <property type="entry name" value="OppC_N"/>
    <property type="match status" value="1"/>
</dbReference>
<feature type="transmembrane region" description="Helical" evidence="7">
    <location>
        <begin position="162"/>
        <end position="187"/>
    </location>
</feature>
<evidence type="ECO:0000256" key="5">
    <source>
        <dbReference type="ARBA" id="ARBA00022989"/>
    </source>
</evidence>
<evidence type="ECO:0000256" key="1">
    <source>
        <dbReference type="ARBA" id="ARBA00004651"/>
    </source>
</evidence>
<evidence type="ECO:0000256" key="4">
    <source>
        <dbReference type="ARBA" id="ARBA00022692"/>
    </source>
</evidence>
<keyword evidence="2 7" id="KW-0813">Transport</keyword>
<keyword evidence="4 7" id="KW-0812">Transmembrane</keyword>
<dbReference type="OrthoDB" id="9797472at2"/>
<dbReference type="Pfam" id="PF00528">
    <property type="entry name" value="BPD_transp_1"/>
    <property type="match status" value="1"/>
</dbReference>
<dbReference type="InterPro" id="IPR035906">
    <property type="entry name" value="MetI-like_sf"/>
</dbReference>
<name>A0A399DZ55_9DEIN</name>
<dbReference type="PROSITE" id="PS50928">
    <property type="entry name" value="ABC_TM1"/>
    <property type="match status" value="1"/>
</dbReference>
<keyword evidence="3" id="KW-1003">Cell membrane</keyword>
<feature type="transmembrane region" description="Helical" evidence="7">
    <location>
        <begin position="255"/>
        <end position="280"/>
    </location>
</feature>
<dbReference type="InterPro" id="IPR025966">
    <property type="entry name" value="OppC_N"/>
</dbReference>
<comment type="caution">
    <text evidence="9">The sequence shown here is derived from an EMBL/GenBank/DDBJ whole genome shotgun (WGS) entry which is preliminary data.</text>
</comment>